<dbReference type="PANTHER" id="PTHR36928:SF1">
    <property type="entry name" value="PHOSPHATASE YCDX-RELATED"/>
    <property type="match status" value="1"/>
</dbReference>
<dbReference type="InterPro" id="IPR004013">
    <property type="entry name" value="PHP_dom"/>
</dbReference>
<dbReference type="RefSeq" id="WP_345636677.1">
    <property type="nucleotide sequence ID" value="NZ_BAABJQ010000029.1"/>
</dbReference>
<dbReference type="InterPro" id="IPR017078">
    <property type="entry name" value="UCP036978_PHPhdr"/>
</dbReference>
<sequence length="353" mass="37695">MSPARDPVADLREIAFRLESAGEATYRVRAFRSAAAAIGRLSAEEIDQRVADGSLTTVPGVGEVTARCVAESVAGEEPVYLRRLVATSAVDLDEVADTLRRTLRGDCHSHSDWSDGGSPIEEMALAAVRLGHEYLVITDHSPRLTVARGLSPDRLREQLAMVAGINAGLPDGFRLLTGIEVDILEDGSLDQEPELLAQLDVVVGSVHSGLRAESAAMTKRMVTAIANPHLDILGHCTGRRLTVRAGGDRAHREGKPRPESTFDAGAVFAACAEHGKAVEINCRPDRLDPPKRLLRLAVEAGCQFAIDTDAHAPGQLDWLGYGCERAARCAVPVASIVNTWSAERVLGWAAGHG</sequence>
<evidence type="ECO:0000313" key="3">
    <source>
        <dbReference type="Proteomes" id="UP001501570"/>
    </source>
</evidence>
<gene>
    <name evidence="2" type="ORF">GCM10023322_67970</name>
</gene>
<dbReference type="PIRSF" id="PIRSF036978">
    <property type="entry name" value="UCP036978_PHPhdr"/>
    <property type="match status" value="1"/>
</dbReference>
<dbReference type="CDD" id="cd07436">
    <property type="entry name" value="PHP_PolX"/>
    <property type="match status" value="1"/>
</dbReference>
<dbReference type="InterPro" id="IPR027421">
    <property type="entry name" value="DNA_pol_lamdba_lyase_dom_sf"/>
</dbReference>
<proteinExistence type="predicted"/>
<reference evidence="3" key="1">
    <citation type="journal article" date="2019" name="Int. J. Syst. Evol. Microbiol.">
        <title>The Global Catalogue of Microorganisms (GCM) 10K type strain sequencing project: providing services to taxonomists for standard genome sequencing and annotation.</title>
        <authorList>
            <consortium name="The Broad Institute Genomics Platform"/>
            <consortium name="The Broad Institute Genome Sequencing Center for Infectious Disease"/>
            <person name="Wu L."/>
            <person name="Ma J."/>
        </authorList>
    </citation>
    <scope>NUCLEOTIDE SEQUENCE [LARGE SCALE GENOMIC DNA]</scope>
    <source>
        <strain evidence="3">JCM 18304</strain>
    </source>
</reference>
<dbReference type="InterPro" id="IPR047967">
    <property type="entry name" value="PolX_PHP"/>
</dbReference>
<protein>
    <submittedName>
        <fullName evidence="2">PHP domain-containing protein</fullName>
    </submittedName>
</protein>
<dbReference type="Gene3D" id="1.10.150.110">
    <property type="entry name" value="DNA polymerase beta, N-terminal domain-like"/>
    <property type="match status" value="1"/>
</dbReference>
<dbReference type="Pfam" id="PF02811">
    <property type="entry name" value="PHP"/>
    <property type="match status" value="1"/>
</dbReference>
<dbReference type="Proteomes" id="UP001501570">
    <property type="component" value="Unassembled WGS sequence"/>
</dbReference>
<name>A0ABP9SMA1_9ACTN</name>
<dbReference type="NCBIfam" id="NF005928">
    <property type="entry name" value="PRK07945.1"/>
    <property type="match status" value="1"/>
</dbReference>
<organism evidence="2 3">
    <name type="scientific">Rugosimonospora acidiphila</name>
    <dbReference type="NCBI Taxonomy" id="556531"/>
    <lineage>
        <taxon>Bacteria</taxon>
        <taxon>Bacillati</taxon>
        <taxon>Actinomycetota</taxon>
        <taxon>Actinomycetes</taxon>
        <taxon>Micromonosporales</taxon>
        <taxon>Micromonosporaceae</taxon>
        <taxon>Rugosimonospora</taxon>
    </lineage>
</organism>
<dbReference type="Gene3D" id="3.20.20.140">
    <property type="entry name" value="Metal-dependent hydrolases"/>
    <property type="match status" value="1"/>
</dbReference>
<keyword evidence="3" id="KW-1185">Reference proteome</keyword>
<dbReference type="InterPro" id="IPR050243">
    <property type="entry name" value="PHP_phosphatase"/>
</dbReference>
<dbReference type="SMART" id="SM00481">
    <property type="entry name" value="POLIIIAc"/>
    <property type="match status" value="1"/>
</dbReference>
<dbReference type="PANTHER" id="PTHR36928">
    <property type="entry name" value="PHOSPHATASE YCDX-RELATED"/>
    <property type="match status" value="1"/>
</dbReference>
<evidence type="ECO:0000313" key="2">
    <source>
        <dbReference type="EMBL" id="GAA5197219.1"/>
    </source>
</evidence>
<evidence type="ECO:0000259" key="1">
    <source>
        <dbReference type="SMART" id="SM00481"/>
    </source>
</evidence>
<dbReference type="EMBL" id="BAABJQ010000029">
    <property type="protein sequence ID" value="GAA5197219.1"/>
    <property type="molecule type" value="Genomic_DNA"/>
</dbReference>
<feature type="domain" description="Polymerase/histidinol phosphatase N-terminal" evidence="1">
    <location>
        <begin position="105"/>
        <end position="185"/>
    </location>
</feature>
<accession>A0ABP9SMA1</accession>
<dbReference type="SUPFAM" id="SSF47802">
    <property type="entry name" value="DNA polymerase beta, N-terminal domain-like"/>
    <property type="match status" value="1"/>
</dbReference>
<dbReference type="InterPro" id="IPR016195">
    <property type="entry name" value="Pol/histidinol_Pase-like"/>
</dbReference>
<comment type="caution">
    <text evidence="2">The sequence shown here is derived from an EMBL/GenBank/DDBJ whole genome shotgun (WGS) entry which is preliminary data.</text>
</comment>
<dbReference type="SUPFAM" id="SSF89550">
    <property type="entry name" value="PHP domain-like"/>
    <property type="match status" value="1"/>
</dbReference>
<dbReference type="InterPro" id="IPR003141">
    <property type="entry name" value="Pol/His_phosphatase_N"/>
</dbReference>